<dbReference type="AlphaFoldDB" id="A0A8H6ZJ29"/>
<proteinExistence type="predicted"/>
<sequence length="143" mass="15841">MRIAIVAAPLTPFTITLSRLHHHLSSLDPTYADTSRRDSAHFPPHLHLISPSLLRSSFAKRTSSGSPLLYLDSLGPASAGTWRYDSARLPRALISPSLLRSSRAFRPAGATEFVVRTEHVVCSLREYDCEVRSHPALLDSRLL</sequence>
<keyword evidence="2" id="KW-1185">Reference proteome</keyword>
<dbReference type="Proteomes" id="UP000623467">
    <property type="component" value="Unassembled WGS sequence"/>
</dbReference>
<protein>
    <submittedName>
        <fullName evidence="1">Uncharacterized protein</fullName>
    </submittedName>
</protein>
<accession>A0A8H6ZJ29</accession>
<dbReference type="EMBL" id="JACAZH010000001">
    <property type="protein sequence ID" value="KAF7378244.1"/>
    <property type="molecule type" value="Genomic_DNA"/>
</dbReference>
<name>A0A8H6ZJ29_9AGAR</name>
<reference evidence="1" key="1">
    <citation type="submission" date="2020-05" db="EMBL/GenBank/DDBJ databases">
        <title>Mycena genomes resolve the evolution of fungal bioluminescence.</title>
        <authorList>
            <person name="Tsai I.J."/>
        </authorList>
    </citation>
    <scope>NUCLEOTIDE SEQUENCE</scope>
    <source>
        <strain evidence="1">160909Yilan</strain>
    </source>
</reference>
<gene>
    <name evidence="1" type="ORF">MSAN_00249400</name>
</gene>
<evidence type="ECO:0000313" key="1">
    <source>
        <dbReference type="EMBL" id="KAF7378244.1"/>
    </source>
</evidence>
<organism evidence="1 2">
    <name type="scientific">Mycena sanguinolenta</name>
    <dbReference type="NCBI Taxonomy" id="230812"/>
    <lineage>
        <taxon>Eukaryota</taxon>
        <taxon>Fungi</taxon>
        <taxon>Dikarya</taxon>
        <taxon>Basidiomycota</taxon>
        <taxon>Agaricomycotina</taxon>
        <taxon>Agaricomycetes</taxon>
        <taxon>Agaricomycetidae</taxon>
        <taxon>Agaricales</taxon>
        <taxon>Marasmiineae</taxon>
        <taxon>Mycenaceae</taxon>
        <taxon>Mycena</taxon>
    </lineage>
</organism>
<comment type="caution">
    <text evidence="1">The sequence shown here is derived from an EMBL/GenBank/DDBJ whole genome shotgun (WGS) entry which is preliminary data.</text>
</comment>
<evidence type="ECO:0000313" key="2">
    <source>
        <dbReference type="Proteomes" id="UP000623467"/>
    </source>
</evidence>